<protein>
    <submittedName>
        <fullName evidence="6">TetR/AcrR family transcriptional regulator</fullName>
    </submittedName>
</protein>
<dbReference type="InterPro" id="IPR001647">
    <property type="entry name" value="HTH_TetR"/>
</dbReference>
<evidence type="ECO:0000259" key="5">
    <source>
        <dbReference type="PROSITE" id="PS50977"/>
    </source>
</evidence>
<evidence type="ECO:0000256" key="1">
    <source>
        <dbReference type="ARBA" id="ARBA00023015"/>
    </source>
</evidence>
<accession>A0ABY8QNJ2</accession>
<sequence length="200" mass="22024">MEQQPPEGIGSRDKILWAAATMLGEEPGAVMSVRAVAARAGVSTGSLQHHFPTKRELMDEVMTLVYDLVLPEDTIHDTSIPARERLMACLQRLLASVGADPRDAWRQTFDRYVATEPSEAASAEYLAIERELRRRIEYCLNVIQDEGSLAPGDNARRAQILFTIVNGLSIAQALPSDDSQLATEIDVLYAGVDWAMAQRA</sequence>
<name>A0ABY8QNJ2_9MICO</name>
<dbReference type="InterPro" id="IPR050109">
    <property type="entry name" value="HTH-type_TetR-like_transc_reg"/>
</dbReference>
<feature type="domain" description="HTH tetR-type" evidence="5">
    <location>
        <begin position="9"/>
        <end position="69"/>
    </location>
</feature>
<dbReference type="RefSeq" id="WP_349637297.1">
    <property type="nucleotide sequence ID" value="NZ_CP090958.1"/>
</dbReference>
<dbReference type="PRINTS" id="PR00455">
    <property type="entry name" value="HTHTETR"/>
</dbReference>
<dbReference type="PANTHER" id="PTHR30055">
    <property type="entry name" value="HTH-TYPE TRANSCRIPTIONAL REGULATOR RUTR"/>
    <property type="match status" value="1"/>
</dbReference>
<reference evidence="6 7" key="1">
    <citation type="submission" date="2023-05" db="EMBL/GenBank/DDBJ databases">
        <title>Lithophilousrod everest ZFBP1038 complete genpme.</title>
        <authorList>
            <person name="Tian M."/>
        </authorList>
    </citation>
    <scope>NUCLEOTIDE SEQUENCE [LARGE SCALE GENOMIC DNA]</scope>
    <source>
        <strain evidence="6 7">ZFBP1038</strain>
    </source>
</reference>
<feature type="DNA-binding region" description="H-T-H motif" evidence="4">
    <location>
        <begin position="32"/>
        <end position="51"/>
    </location>
</feature>
<evidence type="ECO:0000256" key="2">
    <source>
        <dbReference type="ARBA" id="ARBA00023125"/>
    </source>
</evidence>
<keyword evidence="7" id="KW-1185">Reference proteome</keyword>
<dbReference type="EMBL" id="CP090958">
    <property type="protein sequence ID" value="WGW10517.1"/>
    <property type="molecule type" value="Genomic_DNA"/>
</dbReference>
<organism evidence="6 7">
    <name type="scientific">Saxibacter everestensis</name>
    <dbReference type="NCBI Taxonomy" id="2909229"/>
    <lineage>
        <taxon>Bacteria</taxon>
        <taxon>Bacillati</taxon>
        <taxon>Actinomycetota</taxon>
        <taxon>Actinomycetes</taxon>
        <taxon>Micrococcales</taxon>
        <taxon>Brevibacteriaceae</taxon>
        <taxon>Saxibacter</taxon>
    </lineage>
</organism>
<evidence type="ECO:0000313" key="6">
    <source>
        <dbReference type="EMBL" id="WGW10517.1"/>
    </source>
</evidence>
<evidence type="ECO:0000256" key="4">
    <source>
        <dbReference type="PROSITE-ProRule" id="PRU00335"/>
    </source>
</evidence>
<dbReference type="InterPro" id="IPR009057">
    <property type="entry name" value="Homeodomain-like_sf"/>
</dbReference>
<dbReference type="InterPro" id="IPR036271">
    <property type="entry name" value="Tet_transcr_reg_TetR-rel_C_sf"/>
</dbReference>
<dbReference type="Gene3D" id="1.10.357.10">
    <property type="entry name" value="Tetracycline Repressor, domain 2"/>
    <property type="match status" value="1"/>
</dbReference>
<proteinExistence type="predicted"/>
<dbReference type="SUPFAM" id="SSF46689">
    <property type="entry name" value="Homeodomain-like"/>
    <property type="match status" value="1"/>
</dbReference>
<evidence type="ECO:0000256" key="3">
    <source>
        <dbReference type="ARBA" id="ARBA00023163"/>
    </source>
</evidence>
<dbReference type="PROSITE" id="PS50977">
    <property type="entry name" value="HTH_TETR_2"/>
    <property type="match status" value="1"/>
</dbReference>
<dbReference type="SUPFAM" id="SSF48498">
    <property type="entry name" value="Tetracyclin repressor-like, C-terminal domain"/>
    <property type="match status" value="1"/>
</dbReference>
<keyword evidence="1" id="KW-0805">Transcription regulation</keyword>
<evidence type="ECO:0000313" key="7">
    <source>
        <dbReference type="Proteomes" id="UP001209083"/>
    </source>
</evidence>
<dbReference type="Proteomes" id="UP001209083">
    <property type="component" value="Chromosome"/>
</dbReference>
<dbReference type="PANTHER" id="PTHR30055:SF234">
    <property type="entry name" value="HTH-TYPE TRANSCRIPTIONAL REGULATOR BETI"/>
    <property type="match status" value="1"/>
</dbReference>
<gene>
    <name evidence="6" type="ORF">LWF01_10215</name>
</gene>
<dbReference type="Pfam" id="PF00440">
    <property type="entry name" value="TetR_N"/>
    <property type="match status" value="1"/>
</dbReference>
<keyword evidence="3" id="KW-0804">Transcription</keyword>
<keyword evidence="2 4" id="KW-0238">DNA-binding</keyword>